<dbReference type="SUPFAM" id="SSF48726">
    <property type="entry name" value="Immunoglobulin"/>
    <property type="match status" value="1"/>
</dbReference>
<evidence type="ECO:0000313" key="4">
    <source>
        <dbReference type="EMBL" id="KAF0295701.1"/>
    </source>
</evidence>
<name>A0A6A4W1M6_AMPAM</name>
<keyword evidence="1" id="KW-0677">Repeat</keyword>
<comment type="caution">
    <text evidence="4">The sequence shown here is derived from an EMBL/GenBank/DDBJ whole genome shotgun (WGS) entry which is preliminary data.</text>
</comment>
<dbReference type="EMBL" id="VIIS01001603">
    <property type="protein sequence ID" value="KAF0295700.1"/>
    <property type="molecule type" value="Genomic_DNA"/>
</dbReference>
<sequence length="1129" mass="120219">MENLIGGTENLIAVTENLIAGTENLIAVTENLIAVTENLIGGTENRTHTARGGFSVAAADTGLQGPVFVLEPPNTIDFSNSTGTVVECAARGSPPPRVTWVRGDGQPVDDVTGLRQVFSNGTLRFLAFRAEDYRQEIHAQVYRCLANNSEGSVVSRDVHVRAVVHQAYQTEVHNVYTIRGNAAVFSCQVPSYVAEFVAVREWRSDAGAVLRPGQQHGNSHHADDLTAGCETRQRPIFRWAMTEPGFSAAAVSQEYASGVIDQYVIVGNAAVLQCQIPSFVGDFVTVQSWEDSAGGTYFPSSGYVVSLDYRAETENEFVIRGNAAALRCKLPTFVAELVQVASWQDSAGGSYFPSQSYVVSQAYQVEIDNEFVVLGNAAVVQCKLPSYVADFVQVASWEDSDGGSYSILVAQQYSASVNPVYVVAGNAAVLRCELPSHVTDLVTVTSWVDGDGAVFFRSAGGGVSGDAVAQPYEASVEREYAIRGNAATMRCQIPSFVADFVTVQSWVDSTQAAYFPSTDYAVSQPFETDSNKAYVIVGNSGVLRCEVPSFVADFVSVQSWVDSDGATYFPSEDYVVSQQYQTEVNNAHVIVGNAAVLACVVPSFVADFVQVASWEEAAGGSYFPSSRYAVSQQFNTEADNEYVIVGNSGVMRCEVPSFVADFVSVQSWVDSDGATYFPSEDYVVSQPYQTDVNTAHVIAGNSGVLSCVIPSFVADFVSVQAWTEAGGATHFASERSAVQQSYETRITDEFVIRGNAASLKCVLPSHVSDLVSVQSWEASDGSYGKYLVLPSGELHIRDVTPEDGLKSFRCRTVHRLTGETRLSATEGRLVVSEPVSAAPPQVTVSAQLNKALGRRGRPATLLCPGQGRPVPAFRLVEGRRSAPVTLLCPGQAAPPPQFRRPRFRRSEPVAATAPSAMSLPNAHQRTAAQAAALLCPSQAHPLPRFRLLGPAGRALTGAPFAEPVAAGRPQVQELSQLGQMTRRAAGALSLPCPGQAFPVPTFSPIAGLAEPVAATAPQGNSRVETSRTAAAARSSVALPCAEPVSAAAPGDASERDLKRQLHRAGRAVSLGCPAQGVPPPTFSELARTVTLQRRRGAALSLACPGQAFPVPTVRYGQLHRAAAVSSCSS</sequence>
<evidence type="ECO:0000256" key="1">
    <source>
        <dbReference type="ARBA" id="ARBA00022737"/>
    </source>
</evidence>
<gene>
    <name evidence="4" type="primary">Dscam2_4</name>
    <name evidence="4" type="ORF">FJT64_006806</name>
</gene>
<keyword evidence="5" id="KW-1185">Reference proteome</keyword>
<evidence type="ECO:0000256" key="2">
    <source>
        <dbReference type="ARBA" id="ARBA00023157"/>
    </source>
</evidence>
<keyword evidence="2" id="KW-1015">Disulfide bond</keyword>
<dbReference type="Proteomes" id="UP000440578">
    <property type="component" value="Unassembled WGS sequence"/>
</dbReference>
<evidence type="ECO:0000259" key="3">
    <source>
        <dbReference type="PROSITE" id="PS50835"/>
    </source>
</evidence>
<dbReference type="Gene3D" id="2.60.40.10">
    <property type="entry name" value="Immunoglobulins"/>
    <property type="match status" value="12"/>
</dbReference>
<proteinExistence type="predicted"/>
<dbReference type="InterPro" id="IPR007110">
    <property type="entry name" value="Ig-like_dom"/>
</dbReference>
<dbReference type="OrthoDB" id="5969272at2759"/>
<dbReference type="EMBL" id="VIIS01001603">
    <property type="protein sequence ID" value="KAF0295701.1"/>
    <property type="molecule type" value="Genomic_DNA"/>
</dbReference>
<dbReference type="PANTHER" id="PTHR44170:SF56">
    <property type="entry name" value="FIBRONECTIN TYPE-III DOMAIN-CONTAINING PROTEIN"/>
    <property type="match status" value="1"/>
</dbReference>
<protein>
    <submittedName>
        <fullName evidence="4">Down syndrome cell adhesion molecule-like protein Dscam2</fullName>
    </submittedName>
</protein>
<dbReference type="GO" id="GO:0098609">
    <property type="term" value="P:cell-cell adhesion"/>
    <property type="evidence" value="ECO:0007669"/>
    <property type="project" value="TreeGrafter"/>
</dbReference>
<dbReference type="AlphaFoldDB" id="A0A6A4W1M6"/>
<dbReference type="PANTHER" id="PTHR44170">
    <property type="entry name" value="PROTEIN SIDEKICK"/>
    <property type="match status" value="1"/>
</dbReference>
<dbReference type="FunFam" id="2.60.40.10:FF:000230">
    <property type="entry name" value="Down syndrome cell adhesion molecule, isoform D"/>
    <property type="match status" value="1"/>
</dbReference>
<dbReference type="InterPro" id="IPR036179">
    <property type="entry name" value="Ig-like_dom_sf"/>
</dbReference>
<feature type="domain" description="Ig-like" evidence="3">
    <location>
        <begin position="66"/>
        <end position="155"/>
    </location>
</feature>
<dbReference type="PROSITE" id="PS50835">
    <property type="entry name" value="IG_LIKE"/>
    <property type="match status" value="1"/>
</dbReference>
<evidence type="ECO:0000313" key="5">
    <source>
        <dbReference type="Proteomes" id="UP000440578"/>
    </source>
</evidence>
<accession>A0A6A4W1M6</accession>
<reference evidence="4 5" key="1">
    <citation type="submission" date="2019-07" db="EMBL/GenBank/DDBJ databases">
        <title>Draft genome assembly of a fouling barnacle, Amphibalanus amphitrite (Darwin, 1854): The first reference genome for Thecostraca.</title>
        <authorList>
            <person name="Kim W."/>
        </authorList>
    </citation>
    <scope>NUCLEOTIDE SEQUENCE [LARGE SCALE GENOMIC DNA]</scope>
    <source>
        <strain evidence="4">SNU_AA5</strain>
        <tissue evidence="4">Soma without cirri and trophi</tissue>
    </source>
</reference>
<dbReference type="InterPro" id="IPR013783">
    <property type="entry name" value="Ig-like_fold"/>
</dbReference>
<dbReference type="FunFam" id="2.60.40.10:FF:000310">
    <property type="entry name" value="Down syndrome cell adhesion molecule, isoform D"/>
    <property type="match status" value="1"/>
</dbReference>
<organism evidence="4 5">
    <name type="scientific">Amphibalanus amphitrite</name>
    <name type="common">Striped barnacle</name>
    <name type="synonym">Balanus amphitrite</name>
    <dbReference type="NCBI Taxonomy" id="1232801"/>
    <lineage>
        <taxon>Eukaryota</taxon>
        <taxon>Metazoa</taxon>
        <taxon>Ecdysozoa</taxon>
        <taxon>Arthropoda</taxon>
        <taxon>Crustacea</taxon>
        <taxon>Multicrustacea</taxon>
        <taxon>Cirripedia</taxon>
        <taxon>Thoracica</taxon>
        <taxon>Thoracicalcarea</taxon>
        <taxon>Balanomorpha</taxon>
        <taxon>Balanoidea</taxon>
        <taxon>Balanidae</taxon>
        <taxon>Amphibalaninae</taxon>
        <taxon>Amphibalanus</taxon>
    </lineage>
</organism>